<accession>A0A419F855</accession>
<organism evidence="2 3">
    <name type="scientific">Candidatus Abyssobacteria bacterium SURF_17</name>
    <dbReference type="NCBI Taxonomy" id="2093361"/>
    <lineage>
        <taxon>Bacteria</taxon>
        <taxon>Pseudomonadati</taxon>
        <taxon>Candidatus Hydrogenedentota</taxon>
        <taxon>Candidatus Abyssobacteria</taxon>
    </lineage>
</organism>
<dbReference type="SUPFAM" id="SSF141371">
    <property type="entry name" value="PilZ domain-like"/>
    <property type="match status" value="1"/>
</dbReference>
<dbReference type="AlphaFoldDB" id="A0A419F855"/>
<comment type="caution">
    <text evidence="2">The sequence shown here is derived from an EMBL/GenBank/DDBJ whole genome shotgun (WGS) entry which is preliminary data.</text>
</comment>
<protein>
    <submittedName>
        <fullName evidence="2">PilZ domain-containing protein</fullName>
    </submittedName>
</protein>
<sequence length="132" mass="14374">MATTKMRSSAAQTYGGPERRKAQRIPVSYPIRLRFISSAGEALERYAQTRNVSSTGVLCGSLDAPEPGMKVDFSIGVPSAYARSLPTAQLNGLAVVARREPPAMNEALELERNIALKFLTRPVLSTELSMFD</sequence>
<evidence type="ECO:0000313" key="2">
    <source>
        <dbReference type="EMBL" id="RJP74606.1"/>
    </source>
</evidence>
<reference evidence="2 3" key="1">
    <citation type="journal article" date="2017" name="ISME J.">
        <title>Energy and carbon metabolisms in a deep terrestrial subsurface fluid microbial community.</title>
        <authorList>
            <person name="Momper L."/>
            <person name="Jungbluth S.P."/>
            <person name="Lee M.D."/>
            <person name="Amend J.P."/>
        </authorList>
    </citation>
    <scope>NUCLEOTIDE SEQUENCE [LARGE SCALE GENOMIC DNA]</scope>
    <source>
        <strain evidence="2">SURF_17</strain>
    </source>
</reference>
<feature type="region of interest" description="Disordered" evidence="1">
    <location>
        <begin position="1"/>
        <end position="21"/>
    </location>
</feature>
<name>A0A419F855_9BACT</name>
<proteinExistence type="predicted"/>
<feature type="compositionally biased region" description="Polar residues" evidence="1">
    <location>
        <begin position="1"/>
        <end position="12"/>
    </location>
</feature>
<evidence type="ECO:0000256" key="1">
    <source>
        <dbReference type="SAM" id="MobiDB-lite"/>
    </source>
</evidence>
<dbReference type="Proteomes" id="UP000285961">
    <property type="component" value="Unassembled WGS sequence"/>
</dbReference>
<evidence type="ECO:0000313" key="3">
    <source>
        <dbReference type="Proteomes" id="UP000285961"/>
    </source>
</evidence>
<gene>
    <name evidence="2" type="ORF">C4532_01970</name>
</gene>
<dbReference type="EMBL" id="QZKI01000013">
    <property type="protein sequence ID" value="RJP74606.1"/>
    <property type="molecule type" value="Genomic_DNA"/>
</dbReference>